<dbReference type="Proteomes" id="UP000050827">
    <property type="component" value="Unassembled WGS sequence"/>
</dbReference>
<feature type="region of interest" description="Disordered" evidence="1">
    <location>
        <begin position="1"/>
        <end position="26"/>
    </location>
</feature>
<evidence type="ECO:0000313" key="3">
    <source>
        <dbReference type="Proteomes" id="UP000050827"/>
    </source>
</evidence>
<evidence type="ECO:0000313" key="2">
    <source>
        <dbReference type="EMBL" id="KQC31161.1"/>
    </source>
</evidence>
<comment type="caution">
    <text evidence="2">The sequence shown here is derived from an EMBL/GenBank/DDBJ whole genome shotgun (WGS) entry which is preliminary data.</text>
</comment>
<proteinExistence type="predicted"/>
<name>A0A0Q1HCG1_9FLAO</name>
<reference evidence="2 3" key="1">
    <citation type="submission" date="2015-04" db="EMBL/GenBank/DDBJ databases">
        <title>Complete genome of flavobacterium.</title>
        <authorList>
            <person name="Kwon Y.M."/>
            <person name="Kim S.-J."/>
        </authorList>
    </citation>
    <scope>NUCLEOTIDE SEQUENCE [LARGE SCALE GENOMIC DNA]</scope>
    <source>
        <strain evidence="2 3">DK169</strain>
    </source>
</reference>
<organism evidence="2 3">
    <name type="scientific">Flagellimonas eckloniae</name>
    <dbReference type="NCBI Taxonomy" id="346185"/>
    <lineage>
        <taxon>Bacteria</taxon>
        <taxon>Pseudomonadati</taxon>
        <taxon>Bacteroidota</taxon>
        <taxon>Flavobacteriia</taxon>
        <taxon>Flavobacteriales</taxon>
        <taxon>Flavobacteriaceae</taxon>
        <taxon>Flagellimonas</taxon>
    </lineage>
</organism>
<dbReference type="EMBL" id="LCTZ01000002">
    <property type="protein sequence ID" value="KQC31161.1"/>
    <property type="molecule type" value="Genomic_DNA"/>
</dbReference>
<protein>
    <submittedName>
        <fullName evidence="2">Uncharacterized protein</fullName>
    </submittedName>
</protein>
<dbReference type="STRING" id="346185.AAY42_15625"/>
<gene>
    <name evidence="2" type="ORF">AAY42_15625</name>
</gene>
<accession>A0A0Q1HCG1</accession>
<keyword evidence="3" id="KW-1185">Reference proteome</keyword>
<evidence type="ECO:0000256" key="1">
    <source>
        <dbReference type="SAM" id="MobiDB-lite"/>
    </source>
</evidence>
<dbReference type="AlphaFoldDB" id="A0A0Q1HCG1"/>
<sequence length="60" mass="6608">MTSAPIIPGTHPQRVKSNTITKEPQPFPITDKGGKIIANKTLQKLIDLILIDVLICIFLI</sequence>